<proteinExistence type="predicted"/>
<protein>
    <submittedName>
        <fullName evidence="1">Uncharacterized protein</fullName>
    </submittedName>
</protein>
<organism evidence="1">
    <name type="scientific">uncultured Caudovirales phage</name>
    <dbReference type="NCBI Taxonomy" id="2100421"/>
    <lineage>
        <taxon>Viruses</taxon>
        <taxon>Duplodnaviria</taxon>
        <taxon>Heunggongvirae</taxon>
        <taxon>Uroviricota</taxon>
        <taxon>Caudoviricetes</taxon>
        <taxon>Peduoviridae</taxon>
        <taxon>Maltschvirus</taxon>
        <taxon>Maltschvirus maltsch</taxon>
    </lineage>
</organism>
<name>A0A6J5NER0_9CAUD</name>
<gene>
    <name evidence="1" type="ORF">UFOVP683_5</name>
</gene>
<accession>A0A6J5NER0</accession>
<sequence length="63" mass="7158">MERTQCVALFNKEGRFGFHLFDGNVDGSAPIFEKVFDEEVNDKHLADAIMGEVIRQIMLIGEE</sequence>
<reference evidence="1" key="1">
    <citation type="submission" date="2020-04" db="EMBL/GenBank/DDBJ databases">
        <authorList>
            <person name="Chiriac C."/>
            <person name="Salcher M."/>
            <person name="Ghai R."/>
            <person name="Kavagutti S V."/>
        </authorList>
    </citation>
    <scope>NUCLEOTIDE SEQUENCE</scope>
</reference>
<dbReference type="EMBL" id="LR796653">
    <property type="protein sequence ID" value="CAB4157152.1"/>
    <property type="molecule type" value="Genomic_DNA"/>
</dbReference>
<evidence type="ECO:0000313" key="1">
    <source>
        <dbReference type="EMBL" id="CAB4157152.1"/>
    </source>
</evidence>